<evidence type="ECO:0000256" key="8">
    <source>
        <dbReference type="ARBA" id="ARBA00022833"/>
    </source>
</evidence>
<dbReference type="SMART" id="SM00355">
    <property type="entry name" value="ZnF_C2H2"/>
    <property type="match status" value="5"/>
</dbReference>
<evidence type="ECO:0000256" key="13">
    <source>
        <dbReference type="ARBA" id="ARBA00023242"/>
    </source>
</evidence>
<protein>
    <recommendedName>
        <fullName evidence="15">C2H2-type domain-containing protein</fullName>
    </recommendedName>
</protein>
<evidence type="ECO:0000256" key="4">
    <source>
        <dbReference type="ARBA" id="ARBA00022499"/>
    </source>
</evidence>
<keyword evidence="9" id="KW-0832">Ubl conjugation</keyword>
<dbReference type="SUPFAM" id="SSF57667">
    <property type="entry name" value="beta-beta-alpha zinc fingers"/>
    <property type="match status" value="3"/>
</dbReference>
<feature type="domain" description="C2H2-type" evidence="15">
    <location>
        <begin position="72"/>
        <end position="99"/>
    </location>
</feature>
<dbReference type="PROSITE" id="PS00028">
    <property type="entry name" value="ZINC_FINGER_C2H2_1"/>
    <property type="match status" value="4"/>
</dbReference>
<keyword evidence="8" id="KW-0862">Zinc</keyword>
<dbReference type="InterPro" id="IPR013087">
    <property type="entry name" value="Znf_C2H2_type"/>
</dbReference>
<sequence>MSNDLRLHVRIHTGERPFSCSVCGKGFTGNNKLTQHLKAVHHMCPLCKTHFPDKARLNSHLRVHVEADDRPFSCSVCDKGFGSNANLAAHLRTHTGEKPFSCSVCEKNFSIKSSLVKHLRIHTGERPYSCSVCDKRFQSKSNLSKHLRTHSGERPYSCSSHARPRLVRATHGPALCQQTSQFLLWAGV</sequence>
<evidence type="ECO:0000256" key="9">
    <source>
        <dbReference type="ARBA" id="ARBA00022843"/>
    </source>
</evidence>
<proteinExistence type="inferred from homology"/>
<keyword evidence="17" id="KW-1185">Reference proteome</keyword>
<evidence type="ECO:0000256" key="12">
    <source>
        <dbReference type="ARBA" id="ARBA00023163"/>
    </source>
</evidence>
<feature type="domain" description="C2H2-type" evidence="15">
    <location>
        <begin position="100"/>
        <end position="127"/>
    </location>
</feature>
<evidence type="ECO:0000256" key="5">
    <source>
        <dbReference type="ARBA" id="ARBA00022723"/>
    </source>
</evidence>
<dbReference type="FunFam" id="3.30.160.60:FF:000624">
    <property type="entry name" value="zinc finger protein 697"/>
    <property type="match status" value="1"/>
</dbReference>
<dbReference type="AlphaFoldDB" id="A0A8C6S6V9"/>
<dbReference type="Proteomes" id="UP000694523">
    <property type="component" value="Unplaced"/>
</dbReference>
<dbReference type="FunFam" id="3.30.160.60:FF:001480">
    <property type="entry name" value="Si:cabz01071911.3"/>
    <property type="match status" value="1"/>
</dbReference>
<evidence type="ECO:0000256" key="6">
    <source>
        <dbReference type="ARBA" id="ARBA00022737"/>
    </source>
</evidence>
<evidence type="ECO:0000256" key="7">
    <source>
        <dbReference type="ARBA" id="ARBA00022771"/>
    </source>
</evidence>
<keyword evidence="13" id="KW-0539">Nucleus</keyword>
<evidence type="ECO:0000256" key="2">
    <source>
        <dbReference type="ARBA" id="ARBA00004123"/>
    </source>
</evidence>
<dbReference type="PROSITE" id="PS50157">
    <property type="entry name" value="ZINC_FINGER_C2H2_2"/>
    <property type="match status" value="5"/>
</dbReference>
<evidence type="ECO:0000259" key="15">
    <source>
        <dbReference type="PROSITE" id="PS50157"/>
    </source>
</evidence>
<feature type="domain" description="C2H2-type" evidence="15">
    <location>
        <begin position="128"/>
        <end position="155"/>
    </location>
</feature>
<dbReference type="GO" id="GO:0031519">
    <property type="term" value="C:PcG protein complex"/>
    <property type="evidence" value="ECO:0007669"/>
    <property type="project" value="TreeGrafter"/>
</dbReference>
<feature type="domain" description="C2H2-type" evidence="15">
    <location>
        <begin position="18"/>
        <end position="41"/>
    </location>
</feature>
<keyword evidence="12" id="KW-0804">Transcription</keyword>
<feature type="domain" description="C2H2-type" evidence="15">
    <location>
        <begin position="42"/>
        <end position="69"/>
    </location>
</feature>
<dbReference type="Ensembl" id="ENSNMLT00000001012.1">
    <property type="protein sequence ID" value="ENSNMLP00000000858.1"/>
    <property type="gene ID" value="ENSNMLG00000000710.1"/>
</dbReference>
<keyword evidence="6" id="KW-0677">Repeat</keyword>
<accession>A0A8C6S6V9</accession>
<name>A0A8C6S6V9_9GOBI</name>
<dbReference type="Pfam" id="PF00096">
    <property type="entry name" value="zf-C2H2"/>
    <property type="match status" value="4"/>
</dbReference>
<dbReference type="Gene3D" id="3.30.160.60">
    <property type="entry name" value="Classic Zinc Finger"/>
    <property type="match status" value="5"/>
</dbReference>
<evidence type="ECO:0000256" key="10">
    <source>
        <dbReference type="ARBA" id="ARBA00023015"/>
    </source>
</evidence>
<evidence type="ECO:0000256" key="14">
    <source>
        <dbReference type="PROSITE-ProRule" id="PRU00042"/>
    </source>
</evidence>
<dbReference type="GO" id="GO:0000785">
    <property type="term" value="C:chromatin"/>
    <property type="evidence" value="ECO:0007669"/>
    <property type="project" value="TreeGrafter"/>
</dbReference>
<evidence type="ECO:0000256" key="1">
    <source>
        <dbReference type="ARBA" id="ARBA00003767"/>
    </source>
</evidence>
<keyword evidence="10" id="KW-0805">Transcription regulation</keyword>
<evidence type="ECO:0000313" key="17">
    <source>
        <dbReference type="Proteomes" id="UP000694523"/>
    </source>
</evidence>
<dbReference type="Pfam" id="PF13894">
    <property type="entry name" value="zf-C2H2_4"/>
    <property type="match status" value="1"/>
</dbReference>
<organism evidence="16 17">
    <name type="scientific">Neogobius melanostomus</name>
    <name type="common">round goby</name>
    <dbReference type="NCBI Taxonomy" id="47308"/>
    <lineage>
        <taxon>Eukaryota</taxon>
        <taxon>Metazoa</taxon>
        <taxon>Chordata</taxon>
        <taxon>Craniata</taxon>
        <taxon>Vertebrata</taxon>
        <taxon>Euteleostomi</taxon>
        <taxon>Actinopterygii</taxon>
        <taxon>Neopterygii</taxon>
        <taxon>Teleostei</taxon>
        <taxon>Neoteleostei</taxon>
        <taxon>Acanthomorphata</taxon>
        <taxon>Gobiaria</taxon>
        <taxon>Gobiiformes</taxon>
        <taxon>Gobioidei</taxon>
        <taxon>Gobiidae</taxon>
        <taxon>Benthophilinae</taxon>
        <taxon>Neogobiini</taxon>
        <taxon>Neogobius</taxon>
    </lineage>
</organism>
<evidence type="ECO:0000256" key="3">
    <source>
        <dbReference type="ARBA" id="ARBA00006991"/>
    </source>
</evidence>
<dbReference type="FunFam" id="3.30.160.60:FF:000690">
    <property type="entry name" value="Zinc finger protein 354C"/>
    <property type="match status" value="1"/>
</dbReference>
<comment type="function">
    <text evidence="1">May be involved in transcriptional regulation.</text>
</comment>
<dbReference type="InterPro" id="IPR036236">
    <property type="entry name" value="Znf_C2H2_sf"/>
</dbReference>
<reference evidence="16" key="1">
    <citation type="submission" date="2025-08" db="UniProtKB">
        <authorList>
            <consortium name="Ensembl"/>
        </authorList>
    </citation>
    <scope>IDENTIFICATION</scope>
</reference>
<evidence type="ECO:0000313" key="16">
    <source>
        <dbReference type="Ensembl" id="ENSNMLP00000000858.1"/>
    </source>
</evidence>
<dbReference type="PANTHER" id="PTHR14003:SF23">
    <property type="entry name" value="ZINC FINGER PROTEIN 143"/>
    <property type="match status" value="1"/>
</dbReference>
<dbReference type="GO" id="GO:0000978">
    <property type="term" value="F:RNA polymerase II cis-regulatory region sequence-specific DNA binding"/>
    <property type="evidence" value="ECO:0007669"/>
    <property type="project" value="TreeGrafter"/>
</dbReference>
<comment type="similarity">
    <text evidence="3">Belongs to the krueppel C2H2-type zinc-finger protein family.</text>
</comment>
<dbReference type="FunFam" id="3.30.160.60:FF:001266">
    <property type="entry name" value="Zinc finger protein 662"/>
    <property type="match status" value="1"/>
</dbReference>
<dbReference type="GO" id="GO:0005667">
    <property type="term" value="C:transcription regulator complex"/>
    <property type="evidence" value="ECO:0007669"/>
    <property type="project" value="TreeGrafter"/>
</dbReference>
<keyword evidence="5" id="KW-0479">Metal-binding</keyword>
<reference evidence="16" key="2">
    <citation type="submission" date="2025-09" db="UniProtKB">
        <authorList>
            <consortium name="Ensembl"/>
        </authorList>
    </citation>
    <scope>IDENTIFICATION</scope>
</reference>
<keyword evidence="11" id="KW-0238">DNA-binding</keyword>
<keyword evidence="7 14" id="KW-0863">Zinc-finger</keyword>
<evidence type="ECO:0000256" key="11">
    <source>
        <dbReference type="ARBA" id="ARBA00023125"/>
    </source>
</evidence>
<dbReference type="GO" id="GO:0000981">
    <property type="term" value="F:DNA-binding transcription factor activity, RNA polymerase II-specific"/>
    <property type="evidence" value="ECO:0007669"/>
    <property type="project" value="TreeGrafter"/>
</dbReference>
<dbReference type="GO" id="GO:0008270">
    <property type="term" value="F:zinc ion binding"/>
    <property type="evidence" value="ECO:0007669"/>
    <property type="project" value="UniProtKB-KW"/>
</dbReference>
<comment type="subcellular location">
    <subcellularLocation>
        <location evidence="2">Nucleus</location>
    </subcellularLocation>
</comment>
<dbReference type="PANTHER" id="PTHR14003">
    <property type="entry name" value="TRANSCRIPTIONAL REPRESSOR PROTEIN YY"/>
    <property type="match status" value="1"/>
</dbReference>
<keyword evidence="4" id="KW-1017">Isopeptide bond</keyword>